<organism evidence="1 2">
    <name type="scientific">Dyella tabacisoli</name>
    <dbReference type="NCBI Taxonomy" id="2282381"/>
    <lineage>
        <taxon>Bacteria</taxon>
        <taxon>Pseudomonadati</taxon>
        <taxon>Pseudomonadota</taxon>
        <taxon>Gammaproteobacteria</taxon>
        <taxon>Lysobacterales</taxon>
        <taxon>Rhodanobacteraceae</taxon>
        <taxon>Dyella</taxon>
    </lineage>
</organism>
<accession>A0A369URS0</accession>
<sequence>MSQYGQPVITQAYYLNPWAPLPPGWGKNGIDVLVNKPVGGINLVLAGRLRQDAVTLIVVVGLVPTEILIAPTAPLSTLLAYAVDVQWVTQGTDPNSITWNDPSAIATTPILTDNAQLVSAVIAPGTLSFALNYSTTSLAPVGANVTVFDQNGISAGFVRVHGNTGSLAFTPVNTSTYTLYVQPVIPVAGTPLGAFQPPFTMGPIGPGVTLPALAPVIGLIDYDKTTLRVSWGMPTAWTGAAPTSGVLQVLAGTVVIAEAVVSANVGSLDIPLNAAQSNISVRVRATFGNLVGPFSTAVSPWLAGVHPITTATDPISAKATLAWPATTGATGYVLSFSDGRPNATTTTASYPLSAALAANTALQVAVRATFTTSTLTTNGPFGPWTAIPASLPTVIGADYNGSQISATWSPVGDASGYIISVIAAGATTITAQHTVTGTATHAVFPVSLSDLSKTYSVTVQAIDNNGAGLAAAGLPIYQPAFGISNTAPSVAPPYVFPAATIARTAQSIILYLPNLALPGQTIAAITQGAFMLAPNTDSATKAALPYTLTLEATSEAWVFSSGSQPLPSIRPTLQTHYIAFLKAAETAKASPWGIWMLQQAIARFMPQTFAETLYYAYGLNLGAGPGTGTIDLRSGMILRVDFANYAYVWTSVQNNWLNGFVGSNRTDFEVGDFYNHDGNWTQGVDAFIAQLVSAGVMSVPAPPYTPSTPQQAGVADAGDLFYSSFPKPFYRLFFPANLLDPSGVGSTTTSSNFTLVSAATYTDLTTATTTPSLTSLVAFFRGRAVVTACIRITVNGNDVVVPIGTTLGNVLDRYAARPPATALQVNGLVWERALGSALVVYGSGAPAANAIDLASRYRIRLDWNTLPVYASPIDATTLPLLHGDRLSFTAP</sequence>
<dbReference type="Proteomes" id="UP000253782">
    <property type="component" value="Unassembled WGS sequence"/>
</dbReference>
<dbReference type="OrthoDB" id="6731979at2"/>
<dbReference type="Gene3D" id="2.60.40.10">
    <property type="entry name" value="Immunoglobulins"/>
    <property type="match status" value="1"/>
</dbReference>
<evidence type="ECO:0008006" key="3">
    <source>
        <dbReference type="Google" id="ProtNLM"/>
    </source>
</evidence>
<comment type="caution">
    <text evidence="1">The sequence shown here is derived from an EMBL/GenBank/DDBJ whole genome shotgun (WGS) entry which is preliminary data.</text>
</comment>
<name>A0A369URS0_9GAMM</name>
<dbReference type="EMBL" id="QQAH01000002">
    <property type="protein sequence ID" value="RDD83003.1"/>
    <property type="molecule type" value="Genomic_DNA"/>
</dbReference>
<evidence type="ECO:0000313" key="2">
    <source>
        <dbReference type="Proteomes" id="UP000253782"/>
    </source>
</evidence>
<proteinExistence type="predicted"/>
<gene>
    <name evidence="1" type="ORF">DVJ77_03910</name>
</gene>
<dbReference type="SUPFAM" id="SSF49265">
    <property type="entry name" value="Fibronectin type III"/>
    <property type="match status" value="1"/>
</dbReference>
<dbReference type="RefSeq" id="WP_114844117.1">
    <property type="nucleotide sequence ID" value="NZ_JBHSPE010000001.1"/>
</dbReference>
<dbReference type="AlphaFoldDB" id="A0A369URS0"/>
<keyword evidence="2" id="KW-1185">Reference proteome</keyword>
<dbReference type="InterPro" id="IPR013783">
    <property type="entry name" value="Ig-like_fold"/>
</dbReference>
<evidence type="ECO:0000313" key="1">
    <source>
        <dbReference type="EMBL" id="RDD83003.1"/>
    </source>
</evidence>
<dbReference type="InterPro" id="IPR036116">
    <property type="entry name" value="FN3_sf"/>
</dbReference>
<reference evidence="1 2" key="1">
    <citation type="submission" date="2018-07" db="EMBL/GenBank/DDBJ databases">
        <title>Dyella tabacisoli L4-6T, whole genome shotgun sequence.</title>
        <authorList>
            <person name="Zhou X.-K."/>
            <person name="Li W.-J."/>
            <person name="Duan Y.-Q."/>
        </authorList>
    </citation>
    <scope>NUCLEOTIDE SEQUENCE [LARGE SCALE GENOMIC DNA]</scope>
    <source>
        <strain evidence="1 2">L4-6</strain>
    </source>
</reference>
<protein>
    <recommendedName>
        <fullName evidence="3">Fibronectin type-III domain-containing protein</fullName>
    </recommendedName>
</protein>